<comment type="caution">
    <text evidence="2">The sequence shown here is derived from an EMBL/GenBank/DDBJ whole genome shotgun (WGS) entry which is preliminary data.</text>
</comment>
<gene>
    <name evidence="2" type="ORF">GBAR_LOCUS3571</name>
</gene>
<keyword evidence="3" id="KW-1185">Reference proteome</keyword>
<evidence type="ECO:0000313" key="3">
    <source>
        <dbReference type="Proteomes" id="UP001174909"/>
    </source>
</evidence>
<organism evidence="2 3">
    <name type="scientific">Geodia barretti</name>
    <name type="common">Barrett's horny sponge</name>
    <dbReference type="NCBI Taxonomy" id="519541"/>
    <lineage>
        <taxon>Eukaryota</taxon>
        <taxon>Metazoa</taxon>
        <taxon>Porifera</taxon>
        <taxon>Demospongiae</taxon>
        <taxon>Heteroscleromorpha</taxon>
        <taxon>Tetractinellida</taxon>
        <taxon>Astrophorina</taxon>
        <taxon>Geodiidae</taxon>
        <taxon>Geodia</taxon>
    </lineage>
</organism>
<dbReference type="AlphaFoldDB" id="A0AA35R4T4"/>
<feature type="non-terminal residue" evidence="2">
    <location>
        <position position="42"/>
    </location>
</feature>
<proteinExistence type="predicted"/>
<feature type="region of interest" description="Disordered" evidence="1">
    <location>
        <begin position="1"/>
        <end position="42"/>
    </location>
</feature>
<evidence type="ECO:0000313" key="2">
    <source>
        <dbReference type="EMBL" id="CAI8003172.1"/>
    </source>
</evidence>
<protein>
    <submittedName>
        <fullName evidence="2">Uncharacterized protein</fullName>
    </submittedName>
</protein>
<sequence>MSRRPPTGGRQATGGRPPVYRMPTGAGIVRSPKRRHTHQYCT</sequence>
<evidence type="ECO:0000256" key="1">
    <source>
        <dbReference type="SAM" id="MobiDB-lite"/>
    </source>
</evidence>
<accession>A0AA35R4T4</accession>
<feature type="compositionally biased region" description="Basic residues" evidence="1">
    <location>
        <begin position="31"/>
        <end position="42"/>
    </location>
</feature>
<dbReference type="EMBL" id="CASHTH010000505">
    <property type="protein sequence ID" value="CAI8003172.1"/>
    <property type="molecule type" value="Genomic_DNA"/>
</dbReference>
<reference evidence="2" key="1">
    <citation type="submission" date="2023-03" db="EMBL/GenBank/DDBJ databases">
        <authorList>
            <person name="Steffen K."/>
            <person name="Cardenas P."/>
        </authorList>
    </citation>
    <scope>NUCLEOTIDE SEQUENCE</scope>
</reference>
<dbReference type="Proteomes" id="UP001174909">
    <property type="component" value="Unassembled WGS sequence"/>
</dbReference>
<name>A0AA35R4T4_GEOBA</name>